<feature type="domain" description="MPN" evidence="2">
    <location>
        <begin position="3"/>
        <end position="133"/>
    </location>
</feature>
<dbReference type="PANTHER" id="PTHR12941">
    <property type="entry name" value="ER MEMBRANE PROTEIN COMPLEX"/>
    <property type="match status" value="1"/>
</dbReference>
<dbReference type="AlphaFoldDB" id="A0A813UBX2"/>
<dbReference type="Proteomes" id="UP000681722">
    <property type="component" value="Unassembled WGS sequence"/>
</dbReference>
<dbReference type="EMBL" id="CAJOBC010000672">
    <property type="protein sequence ID" value="CAF3613697.1"/>
    <property type="molecule type" value="Genomic_DNA"/>
</dbReference>
<sequence length="193" mass="22322">MNSEINSLAYSKMFLHLAKYPELSVNGVLLSQKSDLILHFVDCVPLFHGILSLTPMLEISLTQIDAYCSKRNLIISGYYQANENLNDSQPNLIAMKIMEKIKENNPDALLFMIDNRLTDLDENDRFYNVLSLIDKSWKDASVMHTVSDEHAHIALSLVQRNFHRKLVDFDNHLDSISLDWRNNQIKEEIDRTI</sequence>
<name>A0A813UBX2_9BILA</name>
<evidence type="ECO:0000313" key="4">
    <source>
        <dbReference type="EMBL" id="CAF3613697.1"/>
    </source>
</evidence>
<evidence type="ECO:0000256" key="1">
    <source>
        <dbReference type="ARBA" id="ARBA00007461"/>
    </source>
</evidence>
<evidence type="ECO:0000259" key="2">
    <source>
        <dbReference type="PROSITE" id="PS50249"/>
    </source>
</evidence>
<proteinExistence type="inferred from homology"/>
<dbReference type="PROSITE" id="PS50249">
    <property type="entry name" value="MPN"/>
    <property type="match status" value="1"/>
</dbReference>
<dbReference type="CDD" id="cd08060">
    <property type="entry name" value="MPN_UPF0172"/>
    <property type="match status" value="1"/>
</dbReference>
<evidence type="ECO:0000313" key="5">
    <source>
        <dbReference type="Proteomes" id="UP000663829"/>
    </source>
</evidence>
<dbReference type="OrthoDB" id="194468at2759"/>
<dbReference type="EMBL" id="CAJNOQ010000672">
    <property type="protein sequence ID" value="CAF0826825.1"/>
    <property type="molecule type" value="Genomic_DNA"/>
</dbReference>
<dbReference type="InterPro" id="IPR005366">
    <property type="entry name" value="EMC8/9"/>
</dbReference>
<dbReference type="PANTHER" id="PTHR12941:SF10">
    <property type="entry name" value="ER MEMBRANE PROTEIN COMPLEX SUBUNIT 8_9 HOMOLOG"/>
    <property type="match status" value="1"/>
</dbReference>
<protein>
    <recommendedName>
        <fullName evidence="2">MPN domain-containing protein</fullName>
    </recommendedName>
</protein>
<accession>A0A813UBX2</accession>
<comment type="caution">
    <text evidence="3">The sequence shown here is derived from an EMBL/GenBank/DDBJ whole genome shotgun (WGS) entry which is preliminary data.</text>
</comment>
<dbReference type="Proteomes" id="UP000663829">
    <property type="component" value="Unassembled WGS sequence"/>
</dbReference>
<dbReference type="InterPro" id="IPR037518">
    <property type="entry name" value="MPN"/>
</dbReference>
<evidence type="ECO:0000313" key="3">
    <source>
        <dbReference type="EMBL" id="CAF0826825.1"/>
    </source>
</evidence>
<gene>
    <name evidence="3" type="ORF">GPM918_LOCUS4842</name>
    <name evidence="4" type="ORF">SRO942_LOCUS4843</name>
</gene>
<reference evidence="3" key="1">
    <citation type="submission" date="2021-02" db="EMBL/GenBank/DDBJ databases">
        <authorList>
            <person name="Nowell W R."/>
        </authorList>
    </citation>
    <scope>NUCLEOTIDE SEQUENCE</scope>
</reference>
<comment type="similarity">
    <text evidence="1">Belongs to the EMC8/EMC9 family.</text>
</comment>
<keyword evidence="5" id="KW-1185">Reference proteome</keyword>
<dbReference type="GO" id="GO:0072546">
    <property type="term" value="C:EMC complex"/>
    <property type="evidence" value="ECO:0007669"/>
    <property type="project" value="InterPro"/>
</dbReference>
<dbReference type="Pfam" id="PF03665">
    <property type="entry name" value="UPF0172"/>
    <property type="match status" value="1"/>
</dbReference>
<organism evidence="3 5">
    <name type="scientific">Didymodactylos carnosus</name>
    <dbReference type="NCBI Taxonomy" id="1234261"/>
    <lineage>
        <taxon>Eukaryota</taxon>
        <taxon>Metazoa</taxon>
        <taxon>Spiralia</taxon>
        <taxon>Gnathifera</taxon>
        <taxon>Rotifera</taxon>
        <taxon>Eurotatoria</taxon>
        <taxon>Bdelloidea</taxon>
        <taxon>Philodinida</taxon>
        <taxon>Philodinidae</taxon>
        <taxon>Didymodactylos</taxon>
    </lineage>
</organism>